<dbReference type="PANTHER" id="PTHR37811">
    <property type="entry name" value="BLL5343 PROTEIN"/>
    <property type="match status" value="1"/>
</dbReference>
<sequence length="113" mass="12350">MREGIGMEQRRIGEVAVIFCSTRTTADAAGYDAAARIMDALAAVQPGYRGIDSARGADGAGITISYWANEAAAIGWRDHPDHAAIRERGRAVWYDDYRVTICTVARAYGWTRP</sequence>
<dbReference type="PANTHER" id="PTHR37811:SF2">
    <property type="entry name" value="ABM DOMAIN-CONTAINING PROTEIN"/>
    <property type="match status" value="1"/>
</dbReference>
<dbReference type="Pfam" id="PF03992">
    <property type="entry name" value="ABM"/>
    <property type="match status" value="1"/>
</dbReference>
<dbReference type="InterPro" id="IPR007138">
    <property type="entry name" value="ABM_dom"/>
</dbReference>
<protein>
    <submittedName>
        <fullName evidence="2">Antibiotic biosynthesis monooxygenase</fullName>
    </submittedName>
</protein>
<dbReference type="Proteomes" id="UP001500238">
    <property type="component" value="Unassembled WGS sequence"/>
</dbReference>
<evidence type="ECO:0000259" key="1">
    <source>
        <dbReference type="Pfam" id="PF03992"/>
    </source>
</evidence>
<dbReference type="EMBL" id="BAAAES010000001">
    <property type="protein sequence ID" value="GAA0659131.1"/>
    <property type="molecule type" value="Genomic_DNA"/>
</dbReference>
<feature type="domain" description="ABM" evidence="1">
    <location>
        <begin position="27"/>
        <end position="87"/>
    </location>
</feature>
<comment type="caution">
    <text evidence="2">The sequence shown here is derived from an EMBL/GenBank/DDBJ whole genome shotgun (WGS) entry which is preliminary data.</text>
</comment>
<dbReference type="InterPro" id="IPR011008">
    <property type="entry name" value="Dimeric_a/b-barrel"/>
</dbReference>
<dbReference type="InterPro" id="IPR052936">
    <property type="entry name" value="Jasmonate_Hydroxylase-like"/>
</dbReference>
<dbReference type="GO" id="GO:0004497">
    <property type="term" value="F:monooxygenase activity"/>
    <property type="evidence" value="ECO:0007669"/>
    <property type="project" value="UniProtKB-KW"/>
</dbReference>
<dbReference type="Gene3D" id="3.30.70.100">
    <property type="match status" value="1"/>
</dbReference>
<reference evidence="2 3" key="1">
    <citation type="journal article" date="2019" name="Int. J. Syst. Evol. Microbiol.">
        <title>The Global Catalogue of Microorganisms (GCM) 10K type strain sequencing project: providing services to taxonomists for standard genome sequencing and annotation.</title>
        <authorList>
            <consortium name="The Broad Institute Genomics Platform"/>
            <consortium name="The Broad Institute Genome Sequencing Center for Infectious Disease"/>
            <person name="Wu L."/>
            <person name="Ma J."/>
        </authorList>
    </citation>
    <scope>NUCLEOTIDE SEQUENCE [LARGE SCALE GENOMIC DNA]</scope>
    <source>
        <strain evidence="2 3">JCM 14603</strain>
    </source>
</reference>
<name>A0ABN1HMF2_9SPHN</name>
<keyword evidence="2" id="KW-0560">Oxidoreductase</keyword>
<evidence type="ECO:0000313" key="3">
    <source>
        <dbReference type="Proteomes" id="UP001500238"/>
    </source>
</evidence>
<evidence type="ECO:0000313" key="2">
    <source>
        <dbReference type="EMBL" id="GAA0659131.1"/>
    </source>
</evidence>
<proteinExistence type="predicted"/>
<dbReference type="SUPFAM" id="SSF54909">
    <property type="entry name" value="Dimeric alpha+beta barrel"/>
    <property type="match status" value="1"/>
</dbReference>
<keyword evidence="2" id="KW-0503">Monooxygenase</keyword>
<organism evidence="2 3">
    <name type="scientific">Sphingomonas insulae</name>
    <dbReference type="NCBI Taxonomy" id="424800"/>
    <lineage>
        <taxon>Bacteria</taxon>
        <taxon>Pseudomonadati</taxon>
        <taxon>Pseudomonadota</taxon>
        <taxon>Alphaproteobacteria</taxon>
        <taxon>Sphingomonadales</taxon>
        <taxon>Sphingomonadaceae</taxon>
        <taxon>Sphingomonas</taxon>
    </lineage>
</organism>
<gene>
    <name evidence="2" type="ORF">GCM10009102_04450</name>
</gene>
<accession>A0ABN1HMF2</accession>
<keyword evidence="3" id="KW-1185">Reference proteome</keyword>